<dbReference type="Proteomes" id="UP001283361">
    <property type="component" value="Unassembled WGS sequence"/>
</dbReference>
<organism evidence="1 2">
    <name type="scientific">Elysia crispata</name>
    <name type="common">lettuce slug</name>
    <dbReference type="NCBI Taxonomy" id="231223"/>
    <lineage>
        <taxon>Eukaryota</taxon>
        <taxon>Metazoa</taxon>
        <taxon>Spiralia</taxon>
        <taxon>Lophotrochozoa</taxon>
        <taxon>Mollusca</taxon>
        <taxon>Gastropoda</taxon>
        <taxon>Heterobranchia</taxon>
        <taxon>Euthyneura</taxon>
        <taxon>Panpulmonata</taxon>
        <taxon>Sacoglossa</taxon>
        <taxon>Placobranchoidea</taxon>
        <taxon>Plakobranchidae</taxon>
        <taxon>Elysia</taxon>
    </lineage>
</organism>
<protein>
    <submittedName>
        <fullName evidence="1">Uncharacterized protein</fullName>
    </submittedName>
</protein>
<evidence type="ECO:0000313" key="1">
    <source>
        <dbReference type="EMBL" id="KAK3727386.1"/>
    </source>
</evidence>
<gene>
    <name evidence="1" type="ORF">RRG08_038743</name>
</gene>
<proteinExistence type="predicted"/>
<sequence length="83" mass="9441">MPRSRFLSVLSFSHLNNNETQVPRGRENHDPLHKIRSFFNHLKQTFQHSTSFNKTNASTEHFALDVDAPSLESACQESLSSGK</sequence>
<dbReference type="EMBL" id="JAWDGP010007241">
    <property type="protein sequence ID" value="KAK3727386.1"/>
    <property type="molecule type" value="Genomic_DNA"/>
</dbReference>
<name>A0AAE1CQ55_9GAST</name>
<comment type="caution">
    <text evidence="1">The sequence shown here is derived from an EMBL/GenBank/DDBJ whole genome shotgun (WGS) entry which is preliminary data.</text>
</comment>
<dbReference type="AlphaFoldDB" id="A0AAE1CQ55"/>
<evidence type="ECO:0000313" key="2">
    <source>
        <dbReference type="Proteomes" id="UP001283361"/>
    </source>
</evidence>
<reference evidence="1" key="1">
    <citation type="journal article" date="2023" name="G3 (Bethesda)">
        <title>A reference genome for the long-term kleptoplast-retaining sea slug Elysia crispata morphotype clarki.</title>
        <authorList>
            <person name="Eastman K.E."/>
            <person name="Pendleton A.L."/>
            <person name="Shaikh M.A."/>
            <person name="Suttiyut T."/>
            <person name="Ogas R."/>
            <person name="Tomko P."/>
            <person name="Gavelis G."/>
            <person name="Widhalm J.R."/>
            <person name="Wisecaver J.H."/>
        </authorList>
    </citation>
    <scope>NUCLEOTIDE SEQUENCE</scope>
    <source>
        <strain evidence="1">ECLA1</strain>
    </source>
</reference>
<accession>A0AAE1CQ55</accession>
<keyword evidence="2" id="KW-1185">Reference proteome</keyword>